<feature type="transmembrane region" description="Helical" evidence="9">
    <location>
        <begin position="39"/>
        <end position="59"/>
    </location>
</feature>
<evidence type="ECO:0000313" key="12">
    <source>
        <dbReference type="Proteomes" id="UP001059773"/>
    </source>
</evidence>
<evidence type="ECO:0000256" key="9">
    <source>
        <dbReference type="SAM" id="Phobius"/>
    </source>
</evidence>
<feature type="transmembrane region" description="Helical" evidence="9">
    <location>
        <begin position="6"/>
        <end position="27"/>
    </location>
</feature>
<keyword evidence="7 9" id="KW-1133">Transmembrane helix</keyword>
<dbReference type="Proteomes" id="UP001059773">
    <property type="component" value="Chromosome"/>
</dbReference>
<name>A0ABY5JQ20_9BACI</name>
<feature type="transmembrane region" description="Helical" evidence="9">
    <location>
        <begin position="327"/>
        <end position="346"/>
    </location>
</feature>
<protein>
    <submittedName>
        <fullName evidence="11">PTS galactitol transporter subunit IIC</fullName>
    </submittedName>
</protein>
<comment type="subcellular location">
    <subcellularLocation>
        <location evidence="1">Cell membrane</location>
        <topology evidence="1">Multi-pass membrane protein</topology>
    </subcellularLocation>
</comment>
<proteinExistence type="predicted"/>
<feature type="transmembrane region" description="Helical" evidence="9">
    <location>
        <begin position="358"/>
        <end position="376"/>
    </location>
</feature>
<keyword evidence="6 9" id="KW-0812">Transmembrane</keyword>
<evidence type="ECO:0000256" key="6">
    <source>
        <dbReference type="ARBA" id="ARBA00022692"/>
    </source>
</evidence>
<dbReference type="InterPro" id="IPR004703">
    <property type="entry name" value="PTS_sugar-sp_permease"/>
</dbReference>
<organism evidence="11 12">
    <name type="scientific">Oceanobacillus jeddahense</name>
    <dbReference type="NCBI Taxonomy" id="1462527"/>
    <lineage>
        <taxon>Bacteria</taxon>
        <taxon>Bacillati</taxon>
        <taxon>Bacillota</taxon>
        <taxon>Bacilli</taxon>
        <taxon>Bacillales</taxon>
        <taxon>Bacillaceae</taxon>
        <taxon>Oceanobacillus</taxon>
    </lineage>
</organism>
<evidence type="ECO:0000256" key="4">
    <source>
        <dbReference type="ARBA" id="ARBA00022597"/>
    </source>
</evidence>
<gene>
    <name evidence="11" type="ORF">NP439_20495</name>
</gene>
<evidence type="ECO:0000259" key="10">
    <source>
        <dbReference type="PROSITE" id="PS51104"/>
    </source>
</evidence>
<feature type="transmembrane region" description="Helical" evidence="9">
    <location>
        <begin position="216"/>
        <end position="241"/>
    </location>
</feature>
<dbReference type="InterPro" id="IPR013014">
    <property type="entry name" value="PTS_EIIC_2"/>
</dbReference>
<feature type="transmembrane region" description="Helical" evidence="9">
    <location>
        <begin position="411"/>
        <end position="430"/>
    </location>
</feature>
<dbReference type="PANTHER" id="PTHR37324">
    <property type="entry name" value="PTS SYSTEM GALACTITOL-SPECIFIC EIIC COMPONENT"/>
    <property type="match status" value="1"/>
</dbReference>
<feature type="transmembrane region" description="Helical" evidence="9">
    <location>
        <begin position="291"/>
        <end position="321"/>
    </location>
</feature>
<sequence>MGIIDYFLSLGSTVFVPVVLIIIGIILGQGILRAIRSGIMVGVGFIGLNLAISLISDILEPAVNEIMQRFNFNLTVIDIGSGAAAGVAFSTVVGALIIPAVFLLNLVLLVIGFTRTMNIDIFNYSHYAFTGAVVHLMTGSIVIAMGASLIQATWSLLSADYTAKKVQNTLGVDGISIPQGYAASTVPLFTILEKIYNRIPFLRNSKLDLSYLQGKIGMFGDPIIIGVMLGIILALLAGYNFTDGSNLMMGVVAIIVLFPRMVKIIVEGLLPISESAKGFFNKYFKGKEVFIGLDSALTLGLPITQIVGTMLIPITLILAVILPGNKVLPLGDLAFVAFFTCMATIIHNNNILKTIISGILNMIIVLYVASWFAPYFSSLAEGSGATEIQGQTTALWNGNIFDFIIANIGRIGYVGLIILILITIPIGFFVKKKVAQQYTNN</sequence>
<feature type="transmembrane region" description="Helical" evidence="9">
    <location>
        <begin position="177"/>
        <end position="196"/>
    </location>
</feature>
<reference evidence="11" key="1">
    <citation type="submission" date="2022-07" db="EMBL/GenBank/DDBJ databases">
        <title>FELIX.</title>
        <authorList>
            <person name="Wan K.H."/>
            <person name="Park S."/>
            <person name="Lawrence Q."/>
            <person name="Eichenberger J.P."/>
            <person name="Booth B.W."/>
            <person name="Piaggio A.J."/>
            <person name="Chandler J.C."/>
            <person name="Franklin A.B."/>
            <person name="Celniker S.E."/>
        </authorList>
    </citation>
    <scope>NUCLEOTIDE SEQUENCE</scope>
    <source>
        <strain evidence="11">QA-1986 374</strain>
    </source>
</reference>
<feature type="transmembrane region" description="Helical" evidence="9">
    <location>
        <begin position="132"/>
        <end position="157"/>
    </location>
</feature>
<dbReference type="Pfam" id="PF03611">
    <property type="entry name" value="EIIC-GAT"/>
    <property type="match status" value="1"/>
</dbReference>
<dbReference type="PIRSF" id="PIRSF006304">
    <property type="entry name" value="GatC"/>
    <property type="match status" value="1"/>
</dbReference>
<dbReference type="InterPro" id="IPR013853">
    <property type="entry name" value="EIIC-GAT"/>
</dbReference>
<feature type="transmembrane region" description="Helical" evidence="9">
    <location>
        <begin position="247"/>
        <end position="270"/>
    </location>
</feature>
<dbReference type="PROSITE" id="PS51104">
    <property type="entry name" value="PTS_EIIC_TYPE_2"/>
    <property type="match status" value="1"/>
</dbReference>
<evidence type="ECO:0000256" key="3">
    <source>
        <dbReference type="ARBA" id="ARBA00022475"/>
    </source>
</evidence>
<evidence type="ECO:0000256" key="8">
    <source>
        <dbReference type="ARBA" id="ARBA00023136"/>
    </source>
</evidence>
<keyword evidence="4" id="KW-0762">Sugar transport</keyword>
<evidence type="ECO:0000313" key="11">
    <source>
        <dbReference type="EMBL" id="UUI02391.1"/>
    </source>
</evidence>
<dbReference type="RefSeq" id="WP_256707624.1">
    <property type="nucleotide sequence ID" value="NZ_CP101914.1"/>
</dbReference>
<feature type="domain" description="PTS EIIC type-2" evidence="10">
    <location>
        <begin position="4"/>
        <end position="441"/>
    </location>
</feature>
<feature type="transmembrane region" description="Helical" evidence="9">
    <location>
        <begin position="79"/>
        <end position="111"/>
    </location>
</feature>
<evidence type="ECO:0000256" key="7">
    <source>
        <dbReference type="ARBA" id="ARBA00022989"/>
    </source>
</evidence>
<evidence type="ECO:0000256" key="2">
    <source>
        <dbReference type="ARBA" id="ARBA00022448"/>
    </source>
</evidence>
<keyword evidence="3" id="KW-1003">Cell membrane</keyword>
<evidence type="ECO:0000256" key="5">
    <source>
        <dbReference type="ARBA" id="ARBA00022683"/>
    </source>
</evidence>
<keyword evidence="8 9" id="KW-0472">Membrane</keyword>
<keyword evidence="2" id="KW-0813">Transport</keyword>
<accession>A0ABY5JQ20</accession>
<evidence type="ECO:0000256" key="1">
    <source>
        <dbReference type="ARBA" id="ARBA00004651"/>
    </source>
</evidence>
<dbReference type="PANTHER" id="PTHR37324:SF4">
    <property type="entry name" value="PERMEASE IIC COMPONENT-RELATED"/>
    <property type="match status" value="1"/>
</dbReference>
<dbReference type="EMBL" id="CP101914">
    <property type="protein sequence ID" value="UUI02391.1"/>
    <property type="molecule type" value="Genomic_DNA"/>
</dbReference>
<keyword evidence="5" id="KW-0598">Phosphotransferase system</keyword>
<keyword evidence="12" id="KW-1185">Reference proteome</keyword>